<accession>C9RCH7</accession>
<protein>
    <submittedName>
        <fullName evidence="1">Uncharacterized protein</fullName>
    </submittedName>
</protein>
<organism evidence="1 2">
    <name type="scientific">Ammonifex degensii (strain DSM 10501 / KC4)</name>
    <dbReference type="NCBI Taxonomy" id="429009"/>
    <lineage>
        <taxon>Bacteria</taxon>
        <taxon>Bacillati</taxon>
        <taxon>Bacillota</taxon>
        <taxon>Clostridia</taxon>
        <taxon>Thermoanaerobacterales</taxon>
        <taxon>Thermoanaerobacteraceae</taxon>
        <taxon>Ammonifex</taxon>
    </lineage>
</organism>
<proteinExistence type="predicted"/>
<dbReference type="AlphaFoldDB" id="C9RCH7"/>
<gene>
    <name evidence="1" type="ordered locus">Adeg_0812</name>
</gene>
<evidence type="ECO:0000313" key="1">
    <source>
        <dbReference type="EMBL" id="ACX51954.1"/>
    </source>
</evidence>
<dbReference type="STRING" id="429009.Adeg_0812"/>
<dbReference type="HOGENOM" id="CLU_195027_0_0_9"/>
<dbReference type="Proteomes" id="UP000002620">
    <property type="component" value="Chromosome"/>
</dbReference>
<name>C9RCH7_AMMDK</name>
<dbReference type="KEGG" id="adg:Adeg_0812"/>
<dbReference type="OrthoDB" id="1727802at2"/>
<keyword evidence="2" id="KW-1185">Reference proteome</keyword>
<dbReference type="EMBL" id="CP001785">
    <property type="protein sequence ID" value="ACX51954.1"/>
    <property type="molecule type" value="Genomic_DNA"/>
</dbReference>
<dbReference type="RefSeq" id="WP_015738831.1">
    <property type="nucleotide sequence ID" value="NC_013385.1"/>
</dbReference>
<reference evidence="1 2" key="1">
    <citation type="submission" date="2009-10" db="EMBL/GenBank/DDBJ databases">
        <title>Complete sequence of chromosome of Ammonifex degensii KC4.</title>
        <authorList>
            <consortium name="US DOE Joint Genome Institute"/>
            <person name="Kerfeld C."/>
            <person name="Goodner B."/>
            <person name="Huber H."/>
            <person name="Stetter K."/>
            <person name="Lucas S."/>
            <person name="Copeland A."/>
            <person name="Lapidus A."/>
            <person name="Glavina del Rio T."/>
            <person name="Dalin E."/>
            <person name="Tice H."/>
            <person name="Bruce D."/>
            <person name="Goodwin L."/>
            <person name="Pitluck S."/>
            <person name="Saunders E."/>
            <person name="Brettin T."/>
            <person name="Detter J.C."/>
            <person name="Han C."/>
            <person name="Larimer F."/>
            <person name="Land M."/>
            <person name="Hauser L."/>
            <person name="Kyrpides N."/>
            <person name="Ovchinnikova G."/>
            <person name="Richardson P."/>
        </authorList>
    </citation>
    <scope>NUCLEOTIDE SEQUENCE [LARGE SCALE GENOMIC DNA]</scope>
    <source>
        <strain evidence="2">DSM 10501 / KC4</strain>
    </source>
</reference>
<sequence length="68" mass="7978">MTLGEVFRFLEKRGYELRPCVGNSWYELLSPGGEAMLVKEEDLVRAFLAGEPGRFWEWLRKAQLCREL</sequence>
<evidence type="ECO:0000313" key="2">
    <source>
        <dbReference type="Proteomes" id="UP000002620"/>
    </source>
</evidence>